<proteinExistence type="predicted"/>
<reference evidence="1" key="3">
    <citation type="journal article" date="2017" name="Nature">
        <title>Genome sequence of the progenitor of the wheat D genome Aegilops tauschii.</title>
        <authorList>
            <person name="Luo M.C."/>
            <person name="Gu Y.Q."/>
            <person name="Puiu D."/>
            <person name="Wang H."/>
            <person name="Twardziok S.O."/>
            <person name="Deal K.R."/>
            <person name="Huo N."/>
            <person name="Zhu T."/>
            <person name="Wang L."/>
            <person name="Wang Y."/>
            <person name="McGuire P.E."/>
            <person name="Liu S."/>
            <person name="Long H."/>
            <person name="Ramasamy R.K."/>
            <person name="Rodriguez J.C."/>
            <person name="Van S.L."/>
            <person name="Yuan L."/>
            <person name="Wang Z."/>
            <person name="Xia Z."/>
            <person name="Xiao L."/>
            <person name="Anderson O.D."/>
            <person name="Ouyang S."/>
            <person name="Liang Y."/>
            <person name="Zimin A.V."/>
            <person name="Pertea G."/>
            <person name="Qi P."/>
            <person name="Bennetzen J.L."/>
            <person name="Dai X."/>
            <person name="Dawson M.W."/>
            <person name="Muller H.G."/>
            <person name="Kugler K."/>
            <person name="Rivarola-Duarte L."/>
            <person name="Spannagl M."/>
            <person name="Mayer K.F.X."/>
            <person name="Lu F.H."/>
            <person name="Bevan M.W."/>
            <person name="Leroy P."/>
            <person name="Li P."/>
            <person name="You F.M."/>
            <person name="Sun Q."/>
            <person name="Liu Z."/>
            <person name="Lyons E."/>
            <person name="Wicker T."/>
            <person name="Salzberg S.L."/>
            <person name="Devos K.M."/>
            <person name="Dvorak J."/>
        </authorList>
    </citation>
    <scope>NUCLEOTIDE SEQUENCE [LARGE SCALE GENOMIC DNA]</scope>
    <source>
        <strain evidence="1">cv. AL8/78</strain>
    </source>
</reference>
<sequence length="52" mass="5729">AADIFAASLSSPDKRQYVAREIARILGLFHQAETMHPTDKPIIQACVAISYL</sequence>
<dbReference type="Proteomes" id="UP000015105">
    <property type="component" value="Chromosome 1D"/>
</dbReference>
<keyword evidence="2" id="KW-1185">Reference proteome</keyword>
<protein>
    <submittedName>
        <fullName evidence="1">Uncharacterized protein</fullName>
    </submittedName>
</protein>
<reference evidence="2" key="1">
    <citation type="journal article" date="2014" name="Science">
        <title>Ancient hybridizations among the ancestral genomes of bread wheat.</title>
        <authorList>
            <consortium name="International Wheat Genome Sequencing Consortium,"/>
            <person name="Marcussen T."/>
            <person name="Sandve S.R."/>
            <person name="Heier L."/>
            <person name="Spannagl M."/>
            <person name="Pfeifer M."/>
            <person name="Jakobsen K.S."/>
            <person name="Wulff B.B."/>
            <person name="Steuernagel B."/>
            <person name="Mayer K.F."/>
            <person name="Olsen O.A."/>
        </authorList>
    </citation>
    <scope>NUCLEOTIDE SEQUENCE [LARGE SCALE GENOMIC DNA]</scope>
    <source>
        <strain evidence="2">cv. AL8/78</strain>
    </source>
</reference>
<dbReference type="Gramene" id="AET1Gv20368400.50">
    <property type="protein sequence ID" value="AET1Gv20368400.50"/>
    <property type="gene ID" value="AET1Gv20368400"/>
</dbReference>
<accession>A0A452YBY7</accession>
<reference evidence="1" key="5">
    <citation type="journal article" date="2021" name="G3 (Bethesda)">
        <title>Aegilops tauschii genome assembly Aet v5.0 features greater sequence contiguity and improved annotation.</title>
        <authorList>
            <person name="Wang L."/>
            <person name="Zhu T."/>
            <person name="Rodriguez J.C."/>
            <person name="Deal K.R."/>
            <person name="Dubcovsky J."/>
            <person name="McGuire P.E."/>
            <person name="Lux T."/>
            <person name="Spannagl M."/>
            <person name="Mayer K.F.X."/>
            <person name="Baldrich P."/>
            <person name="Meyers B.C."/>
            <person name="Huo N."/>
            <person name="Gu Y.Q."/>
            <person name="Zhou H."/>
            <person name="Devos K.M."/>
            <person name="Bennetzen J.L."/>
            <person name="Unver T."/>
            <person name="Budak H."/>
            <person name="Gulick P.J."/>
            <person name="Galiba G."/>
            <person name="Kalapos B."/>
            <person name="Nelson D.R."/>
            <person name="Li P."/>
            <person name="You F.M."/>
            <person name="Luo M.C."/>
            <person name="Dvorak J."/>
        </authorList>
    </citation>
    <scope>NUCLEOTIDE SEQUENCE [LARGE SCALE GENOMIC DNA]</scope>
    <source>
        <strain evidence="1">cv. AL8/78</strain>
    </source>
</reference>
<dbReference type="AlphaFoldDB" id="A0A452YBY7"/>
<organism evidence="1 2">
    <name type="scientific">Aegilops tauschii subsp. strangulata</name>
    <name type="common">Goatgrass</name>
    <dbReference type="NCBI Taxonomy" id="200361"/>
    <lineage>
        <taxon>Eukaryota</taxon>
        <taxon>Viridiplantae</taxon>
        <taxon>Streptophyta</taxon>
        <taxon>Embryophyta</taxon>
        <taxon>Tracheophyta</taxon>
        <taxon>Spermatophyta</taxon>
        <taxon>Magnoliopsida</taxon>
        <taxon>Liliopsida</taxon>
        <taxon>Poales</taxon>
        <taxon>Poaceae</taxon>
        <taxon>BOP clade</taxon>
        <taxon>Pooideae</taxon>
        <taxon>Triticodae</taxon>
        <taxon>Triticeae</taxon>
        <taxon>Triticinae</taxon>
        <taxon>Aegilops</taxon>
    </lineage>
</organism>
<reference evidence="2" key="2">
    <citation type="journal article" date="2017" name="Nat. Plants">
        <title>The Aegilops tauschii genome reveals multiple impacts of transposons.</title>
        <authorList>
            <person name="Zhao G."/>
            <person name="Zou C."/>
            <person name="Li K."/>
            <person name="Wang K."/>
            <person name="Li T."/>
            <person name="Gao L."/>
            <person name="Zhang X."/>
            <person name="Wang H."/>
            <person name="Yang Z."/>
            <person name="Liu X."/>
            <person name="Jiang W."/>
            <person name="Mao L."/>
            <person name="Kong X."/>
            <person name="Jiao Y."/>
            <person name="Jia J."/>
        </authorList>
    </citation>
    <scope>NUCLEOTIDE SEQUENCE [LARGE SCALE GENOMIC DNA]</scope>
    <source>
        <strain evidence="2">cv. AL8/78</strain>
    </source>
</reference>
<evidence type="ECO:0000313" key="2">
    <source>
        <dbReference type="Proteomes" id="UP000015105"/>
    </source>
</evidence>
<name>A0A452YBY7_AEGTS</name>
<dbReference type="EnsemblPlants" id="AET1Gv20368400.50">
    <property type="protein sequence ID" value="AET1Gv20368400.50"/>
    <property type="gene ID" value="AET1Gv20368400"/>
</dbReference>
<reference evidence="1" key="4">
    <citation type="submission" date="2019-03" db="UniProtKB">
        <authorList>
            <consortium name="EnsemblPlants"/>
        </authorList>
    </citation>
    <scope>IDENTIFICATION</scope>
</reference>
<evidence type="ECO:0000313" key="1">
    <source>
        <dbReference type="EnsemblPlants" id="AET1Gv20368400.50"/>
    </source>
</evidence>